<reference evidence="7 8" key="1">
    <citation type="journal article" date="2020" name="Mol. Plant">
        <title>The Chromosome-Based Rubber Tree Genome Provides New Insights into Spurge Genome Evolution and Rubber Biosynthesis.</title>
        <authorList>
            <person name="Liu J."/>
            <person name="Shi C."/>
            <person name="Shi C.C."/>
            <person name="Li W."/>
            <person name="Zhang Q.J."/>
            <person name="Zhang Y."/>
            <person name="Li K."/>
            <person name="Lu H.F."/>
            <person name="Shi C."/>
            <person name="Zhu S.T."/>
            <person name="Xiao Z.Y."/>
            <person name="Nan H."/>
            <person name="Yue Y."/>
            <person name="Zhu X.G."/>
            <person name="Wu Y."/>
            <person name="Hong X.N."/>
            <person name="Fan G.Y."/>
            <person name="Tong Y."/>
            <person name="Zhang D."/>
            <person name="Mao C.L."/>
            <person name="Liu Y.L."/>
            <person name="Hao S.J."/>
            <person name="Liu W.Q."/>
            <person name="Lv M.Q."/>
            <person name="Zhang H.B."/>
            <person name="Liu Y."/>
            <person name="Hu-Tang G.R."/>
            <person name="Wang J.P."/>
            <person name="Wang J.H."/>
            <person name="Sun Y.H."/>
            <person name="Ni S.B."/>
            <person name="Chen W.B."/>
            <person name="Zhang X.C."/>
            <person name="Jiao Y.N."/>
            <person name="Eichler E.E."/>
            <person name="Li G.H."/>
            <person name="Liu X."/>
            <person name="Gao L.Z."/>
        </authorList>
    </citation>
    <scope>NUCLEOTIDE SEQUENCE [LARGE SCALE GENOMIC DNA]</scope>
    <source>
        <strain evidence="8">cv. GT1</strain>
        <tissue evidence="7">Leaf</tissue>
    </source>
</reference>
<evidence type="ECO:0000256" key="3">
    <source>
        <dbReference type="ARBA" id="ARBA00022821"/>
    </source>
</evidence>
<dbReference type="Gene3D" id="1.20.5.4130">
    <property type="match status" value="1"/>
</dbReference>
<accession>A0A6A6N4U0</accession>
<dbReference type="GO" id="GO:0006952">
    <property type="term" value="P:defense response"/>
    <property type="evidence" value="ECO:0007669"/>
    <property type="project" value="UniProtKB-KW"/>
</dbReference>
<evidence type="ECO:0000313" key="8">
    <source>
        <dbReference type="Proteomes" id="UP000467840"/>
    </source>
</evidence>
<feature type="domain" description="Disease resistance R13L4/SHOC-2-like LRR" evidence="6">
    <location>
        <begin position="210"/>
        <end position="496"/>
    </location>
</feature>
<dbReference type="Gene3D" id="3.80.10.10">
    <property type="entry name" value="Ribonuclease Inhibitor"/>
    <property type="match status" value="3"/>
</dbReference>
<dbReference type="AlphaFoldDB" id="A0A6A6N4U0"/>
<keyword evidence="8" id="KW-1185">Reference proteome</keyword>
<evidence type="ECO:0000259" key="6">
    <source>
        <dbReference type="Pfam" id="PF23598"/>
    </source>
</evidence>
<proteinExistence type="predicted"/>
<evidence type="ECO:0000313" key="7">
    <source>
        <dbReference type="EMBL" id="KAF2319568.1"/>
    </source>
</evidence>
<dbReference type="GO" id="GO:0005524">
    <property type="term" value="F:ATP binding"/>
    <property type="evidence" value="ECO:0007669"/>
    <property type="project" value="UniProtKB-KW"/>
</dbReference>
<protein>
    <submittedName>
        <fullName evidence="7">Uncharacterized protein</fullName>
    </submittedName>
</protein>
<dbReference type="PANTHER" id="PTHR36766:SF38">
    <property type="entry name" value="DISEASE RESISTANCE PROTEIN RGA3"/>
    <property type="match status" value="1"/>
</dbReference>
<dbReference type="Pfam" id="PF18052">
    <property type="entry name" value="Rx_N"/>
    <property type="match status" value="1"/>
</dbReference>
<dbReference type="Proteomes" id="UP000467840">
    <property type="component" value="Chromosome 10"/>
</dbReference>
<dbReference type="Pfam" id="PF23598">
    <property type="entry name" value="LRR_14"/>
    <property type="match status" value="1"/>
</dbReference>
<evidence type="ECO:0000256" key="2">
    <source>
        <dbReference type="ARBA" id="ARBA00022741"/>
    </source>
</evidence>
<dbReference type="EMBL" id="JAAGAX010000003">
    <property type="protein sequence ID" value="KAF2319568.1"/>
    <property type="molecule type" value="Genomic_DNA"/>
</dbReference>
<dbReference type="InterPro" id="IPR032675">
    <property type="entry name" value="LRR_dom_sf"/>
</dbReference>
<name>A0A6A6N4U0_HEVBR</name>
<sequence length="663" mass="75485">MAEEVLFNIAGDIIKKLGSGVLQQIGLWWGVNDELEKLKSTLTTIQAVLLDAEEKSALNNQVKLWLGKLKEVVYDADDLLDDFSTEALRRQVMGGNKVSKETLIHQWIAHGFIELSNKSACIEDIGIEYFMDLCWRSFFQNVKRDGFGNIQSCTMHDLMHDLATLVAGKEISIMNSKEKSVDERVRHLKLDFRLDSSDIIPVVLSIPKKLRSFILPHQEFYDHDAIRIFSNFKQLRVCGMQDCRMTEVSSSIESLKHLRYLDVSKNSEIKALSNSITNLQNLQVLNVSGCQYLKELPEDIKNLSNLRHLYCHNCYSLTHMPRGLGQLTSLQTLTWFVVAKDSSISKNVGGLDELNSLYNLNGSLQIRNLGFVKNGKVNPNLEKLLLQSLVLVSSRYGDARGDVNGDSEEMALQNLRPNSNLKELKVYHNGSNLFLRKLEIGGLDDLEYIEIEGQGTSFFPSLKYLIIKYCPKLMGWQKKRDDSTAKLAQFTFLSQFICHNCPKLSWIPQFPSLNEALELNNVSLQLVQEIFTPSISSSSTVPPFSQLKTLMFSQLAVESLQPYGLQNLTSLEKLTIFDCRDLKSLPQEMRSLTSLRKLHIYGCPILRRRCANKYCEDWPLVSHISYINVQARIIQLEGHYQLEDNESDIPHSDDERNASLQYA</sequence>
<organism evidence="7 8">
    <name type="scientific">Hevea brasiliensis</name>
    <name type="common">Para rubber tree</name>
    <name type="synonym">Siphonia brasiliensis</name>
    <dbReference type="NCBI Taxonomy" id="3981"/>
    <lineage>
        <taxon>Eukaryota</taxon>
        <taxon>Viridiplantae</taxon>
        <taxon>Streptophyta</taxon>
        <taxon>Embryophyta</taxon>
        <taxon>Tracheophyta</taxon>
        <taxon>Spermatophyta</taxon>
        <taxon>Magnoliopsida</taxon>
        <taxon>eudicotyledons</taxon>
        <taxon>Gunneridae</taxon>
        <taxon>Pentapetalae</taxon>
        <taxon>rosids</taxon>
        <taxon>fabids</taxon>
        <taxon>Malpighiales</taxon>
        <taxon>Euphorbiaceae</taxon>
        <taxon>Crotonoideae</taxon>
        <taxon>Micrandreae</taxon>
        <taxon>Hevea</taxon>
    </lineage>
</organism>
<gene>
    <name evidence="7" type="ORF">GH714_017063</name>
</gene>
<dbReference type="PANTHER" id="PTHR36766">
    <property type="entry name" value="PLANT BROAD-SPECTRUM MILDEW RESISTANCE PROTEIN RPW8"/>
    <property type="match status" value="1"/>
</dbReference>
<evidence type="ECO:0000259" key="5">
    <source>
        <dbReference type="Pfam" id="PF18052"/>
    </source>
</evidence>
<dbReference type="InterPro" id="IPR041118">
    <property type="entry name" value="Rx_N"/>
</dbReference>
<comment type="caution">
    <text evidence="7">The sequence shown here is derived from an EMBL/GenBank/DDBJ whole genome shotgun (WGS) entry which is preliminary data.</text>
</comment>
<keyword evidence="4" id="KW-0067">ATP-binding</keyword>
<keyword evidence="1" id="KW-0677">Repeat</keyword>
<dbReference type="InterPro" id="IPR038005">
    <property type="entry name" value="RX-like_CC"/>
</dbReference>
<dbReference type="CDD" id="cd14798">
    <property type="entry name" value="RX-CC_like"/>
    <property type="match status" value="1"/>
</dbReference>
<keyword evidence="3" id="KW-0611">Plant defense</keyword>
<dbReference type="InterPro" id="IPR055414">
    <property type="entry name" value="LRR_R13L4/SHOC2-like"/>
</dbReference>
<keyword evidence="2" id="KW-0547">Nucleotide-binding</keyword>
<feature type="domain" description="Disease resistance N-terminal" evidence="5">
    <location>
        <begin position="13"/>
        <end position="97"/>
    </location>
</feature>
<evidence type="ECO:0000256" key="1">
    <source>
        <dbReference type="ARBA" id="ARBA00022737"/>
    </source>
</evidence>
<evidence type="ECO:0000256" key="4">
    <source>
        <dbReference type="ARBA" id="ARBA00022840"/>
    </source>
</evidence>
<dbReference type="SUPFAM" id="SSF52058">
    <property type="entry name" value="L domain-like"/>
    <property type="match status" value="1"/>
</dbReference>